<dbReference type="Pfam" id="PF00300">
    <property type="entry name" value="His_Phos_1"/>
    <property type="match status" value="1"/>
</dbReference>
<dbReference type="PANTHER" id="PTHR46517">
    <property type="entry name" value="FRUCTOSE-2,6-BISPHOSPHATASE TIGAR"/>
    <property type="match status" value="1"/>
</dbReference>
<dbReference type="SUPFAM" id="SSF53254">
    <property type="entry name" value="Phosphoglycerate mutase-like"/>
    <property type="match status" value="1"/>
</dbReference>
<dbReference type="PANTHER" id="PTHR46517:SF1">
    <property type="entry name" value="FRUCTOSE-2,6-BISPHOSPHATASE TIGAR"/>
    <property type="match status" value="1"/>
</dbReference>
<keyword evidence="4" id="KW-0812">Transmembrane</keyword>
<dbReference type="InterPro" id="IPR051695">
    <property type="entry name" value="Phosphoglycerate_Mutase"/>
</dbReference>
<dbReference type="GO" id="GO:0005829">
    <property type="term" value="C:cytosol"/>
    <property type="evidence" value="ECO:0007669"/>
    <property type="project" value="TreeGrafter"/>
</dbReference>
<keyword evidence="6" id="KW-1185">Reference proteome</keyword>
<feature type="transmembrane region" description="Helical" evidence="4">
    <location>
        <begin position="142"/>
        <end position="160"/>
    </location>
</feature>
<dbReference type="PROSITE" id="PS00175">
    <property type="entry name" value="PG_MUTASE"/>
    <property type="match status" value="1"/>
</dbReference>
<feature type="binding site" evidence="3">
    <location>
        <begin position="7"/>
        <end position="14"/>
    </location>
    <ligand>
        <name>substrate</name>
    </ligand>
</feature>
<protein>
    <submittedName>
        <fullName evidence="5">Histidine phosphatase family protein</fullName>
    </submittedName>
</protein>
<dbReference type="InterPro" id="IPR029033">
    <property type="entry name" value="His_PPase_superfam"/>
</dbReference>
<reference evidence="5 6" key="1">
    <citation type="submission" date="2016-10" db="EMBL/GenBank/DDBJ databases">
        <title>Draft genome sequences of four alkaliphilic bacteria belonging to the Anaerobacillus genus.</title>
        <authorList>
            <person name="Bassil N.M."/>
            <person name="Lloyd J.R."/>
        </authorList>
    </citation>
    <scope>NUCLEOTIDE SEQUENCE [LARGE SCALE GENOMIC DNA]</scope>
    <source>
        <strain evidence="5 6">DSM 18345</strain>
    </source>
</reference>
<keyword evidence="1" id="KW-0378">Hydrolase</keyword>
<dbReference type="GO" id="GO:0045820">
    <property type="term" value="P:negative regulation of glycolytic process"/>
    <property type="evidence" value="ECO:0007669"/>
    <property type="project" value="TreeGrafter"/>
</dbReference>
<accession>A0A1S2LN83</accession>
<sequence length="212" mass="23924">MILYLIRHGQSVANESGVLQGCKEFPLSGLGQKQAELLGDFFASKAIDFIYSSDLIRAFDTAQSISHHHPIEVNKWDKIREVGLGPLEGKTRKELHLQFPELKDIPSILTTGIEGTETVEEITTRCKYVVEQLLVGHRRDKVVLVSHGGFISIFLMYLMFGENWNDIHRPFIIGNTGVSKIEFTDSNKPIFHYINNDSHLVSGNVPNESILY</sequence>
<dbReference type="Gene3D" id="3.40.50.1240">
    <property type="entry name" value="Phosphoglycerate mutase-like"/>
    <property type="match status" value="1"/>
</dbReference>
<proteinExistence type="predicted"/>
<feature type="active site" description="Tele-phosphohistidine intermediate" evidence="2">
    <location>
        <position position="8"/>
    </location>
</feature>
<keyword evidence="4" id="KW-1133">Transmembrane helix</keyword>
<gene>
    <name evidence="5" type="ORF">BKP37_09750</name>
</gene>
<evidence type="ECO:0000256" key="2">
    <source>
        <dbReference type="PIRSR" id="PIRSR613078-1"/>
    </source>
</evidence>
<dbReference type="InterPro" id="IPR001345">
    <property type="entry name" value="PG/BPGM_mutase_AS"/>
</dbReference>
<dbReference type="OrthoDB" id="9782128at2"/>
<dbReference type="EMBL" id="MLQR01000027">
    <property type="protein sequence ID" value="OIJ13563.1"/>
    <property type="molecule type" value="Genomic_DNA"/>
</dbReference>
<dbReference type="CDD" id="cd07067">
    <property type="entry name" value="HP_PGM_like"/>
    <property type="match status" value="1"/>
</dbReference>
<comment type="caution">
    <text evidence="5">The sequence shown here is derived from an EMBL/GenBank/DDBJ whole genome shotgun (WGS) entry which is preliminary data.</text>
</comment>
<keyword evidence="4" id="KW-0472">Membrane</keyword>
<feature type="active site" description="Proton donor/acceptor" evidence="2">
    <location>
        <position position="81"/>
    </location>
</feature>
<name>A0A1S2LN83_9BACI</name>
<dbReference type="RefSeq" id="WP_071309414.1">
    <property type="nucleotide sequence ID" value="NZ_MLQR01000027.1"/>
</dbReference>
<dbReference type="GO" id="GO:0043456">
    <property type="term" value="P:regulation of pentose-phosphate shunt"/>
    <property type="evidence" value="ECO:0007669"/>
    <property type="project" value="TreeGrafter"/>
</dbReference>
<evidence type="ECO:0000256" key="3">
    <source>
        <dbReference type="PIRSR" id="PIRSR613078-2"/>
    </source>
</evidence>
<evidence type="ECO:0000256" key="4">
    <source>
        <dbReference type="SAM" id="Phobius"/>
    </source>
</evidence>
<dbReference type="SMART" id="SM00855">
    <property type="entry name" value="PGAM"/>
    <property type="match status" value="1"/>
</dbReference>
<organism evidence="5 6">
    <name type="scientific">Anaerobacillus alkalilacustris</name>
    <dbReference type="NCBI Taxonomy" id="393763"/>
    <lineage>
        <taxon>Bacteria</taxon>
        <taxon>Bacillati</taxon>
        <taxon>Bacillota</taxon>
        <taxon>Bacilli</taxon>
        <taxon>Bacillales</taxon>
        <taxon>Bacillaceae</taxon>
        <taxon>Anaerobacillus</taxon>
    </lineage>
</organism>
<dbReference type="AlphaFoldDB" id="A0A1S2LN83"/>
<evidence type="ECO:0000313" key="6">
    <source>
        <dbReference type="Proteomes" id="UP000179524"/>
    </source>
</evidence>
<dbReference type="Proteomes" id="UP000179524">
    <property type="component" value="Unassembled WGS sequence"/>
</dbReference>
<feature type="binding site" evidence="3">
    <location>
        <position position="57"/>
    </location>
    <ligand>
        <name>substrate</name>
    </ligand>
</feature>
<evidence type="ECO:0000256" key="1">
    <source>
        <dbReference type="ARBA" id="ARBA00022801"/>
    </source>
</evidence>
<dbReference type="GO" id="GO:0004331">
    <property type="term" value="F:fructose-2,6-bisphosphate 2-phosphatase activity"/>
    <property type="evidence" value="ECO:0007669"/>
    <property type="project" value="TreeGrafter"/>
</dbReference>
<dbReference type="InterPro" id="IPR013078">
    <property type="entry name" value="His_Pase_superF_clade-1"/>
</dbReference>
<evidence type="ECO:0000313" key="5">
    <source>
        <dbReference type="EMBL" id="OIJ13563.1"/>
    </source>
</evidence>